<feature type="region of interest" description="Disordered" evidence="3">
    <location>
        <begin position="230"/>
        <end position="257"/>
    </location>
</feature>
<keyword evidence="4" id="KW-0812">Transmembrane</keyword>
<evidence type="ECO:0000313" key="6">
    <source>
        <dbReference type="EMBL" id="KAK1804778.1"/>
    </source>
</evidence>
<keyword evidence="1" id="KW-0433">Leucine-rich repeat</keyword>
<evidence type="ECO:0000256" key="1">
    <source>
        <dbReference type="ARBA" id="ARBA00022614"/>
    </source>
</evidence>
<keyword evidence="7" id="KW-1185">Reference proteome</keyword>
<dbReference type="PROSITE" id="PS50853">
    <property type="entry name" value="FN3"/>
    <property type="match status" value="1"/>
</dbReference>
<name>A0AAD8ZSS1_9TELE</name>
<dbReference type="InterPro" id="IPR003591">
    <property type="entry name" value="Leu-rich_rpt_typical-subtyp"/>
</dbReference>
<dbReference type="PROSITE" id="PS51450">
    <property type="entry name" value="LRR"/>
    <property type="match status" value="1"/>
</dbReference>
<comment type="caution">
    <text evidence="6">The sequence shown here is derived from an EMBL/GenBank/DDBJ whole genome shotgun (WGS) entry which is preliminary data.</text>
</comment>
<evidence type="ECO:0000256" key="2">
    <source>
        <dbReference type="ARBA" id="ARBA00022737"/>
    </source>
</evidence>
<dbReference type="Pfam" id="PF00560">
    <property type="entry name" value="LRR_1"/>
    <property type="match status" value="1"/>
</dbReference>
<gene>
    <name evidence="6" type="ORF">P4O66_003627</name>
</gene>
<dbReference type="InterPro" id="IPR032675">
    <property type="entry name" value="LRR_dom_sf"/>
</dbReference>
<keyword evidence="4" id="KW-1133">Transmembrane helix</keyword>
<dbReference type="SUPFAM" id="SSF49265">
    <property type="entry name" value="Fibronectin type III"/>
    <property type="match status" value="1"/>
</dbReference>
<evidence type="ECO:0000256" key="4">
    <source>
        <dbReference type="SAM" id="Phobius"/>
    </source>
</evidence>
<dbReference type="EMBL" id="JAROKS010000003">
    <property type="protein sequence ID" value="KAK1804778.1"/>
    <property type="molecule type" value="Genomic_DNA"/>
</dbReference>
<dbReference type="PANTHER" id="PTHR24366">
    <property type="entry name" value="IG(IMMUNOGLOBULIN) AND LRR(LEUCINE RICH REPEAT) DOMAINS"/>
    <property type="match status" value="1"/>
</dbReference>
<feature type="region of interest" description="Disordered" evidence="3">
    <location>
        <begin position="184"/>
        <end position="216"/>
    </location>
</feature>
<dbReference type="InterPro" id="IPR036116">
    <property type="entry name" value="FN3_sf"/>
</dbReference>
<keyword evidence="4" id="KW-0472">Membrane</keyword>
<protein>
    <recommendedName>
        <fullName evidence="5">Fibronectin type-III domain-containing protein</fullName>
    </recommendedName>
</protein>
<evidence type="ECO:0000313" key="7">
    <source>
        <dbReference type="Proteomes" id="UP001239994"/>
    </source>
</evidence>
<dbReference type="Proteomes" id="UP001239994">
    <property type="component" value="Unassembled WGS sequence"/>
</dbReference>
<feature type="compositionally biased region" description="Polar residues" evidence="3">
    <location>
        <begin position="205"/>
        <end position="214"/>
    </location>
</feature>
<dbReference type="AlphaFoldDB" id="A0AAD8ZSS1"/>
<dbReference type="SUPFAM" id="SSF52058">
    <property type="entry name" value="L domain-like"/>
    <property type="match status" value="1"/>
</dbReference>
<dbReference type="SMART" id="SM00369">
    <property type="entry name" value="LRR_TYP"/>
    <property type="match status" value="3"/>
</dbReference>
<evidence type="ECO:0000259" key="5">
    <source>
        <dbReference type="PROSITE" id="PS50853"/>
    </source>
</evidence>
<feature type="compositionally biased region" description="Basic residues" evidence="3">
    <location>
        <begin position="190"/>
        <end position="201"/>
    </location>
</feature>
<feature type="domain" description="Fibronectin type-III" evidence="5">
    <location>
        <begin position="276"/>
        <end position="377"/>
    </location>
</feature>
<dbReference type="InterPro" id="IPR001611">
    <property type="entry name" value="Leu-rich_rpt"/>
</dbReference>
<accession>A0AAD8ZSS1</accession>
<proteinExistence type="predicted"/>
<keyword evidence="2" id="KW-0677">Repeat</keyword>
<reference evidence="6" key="1">
    <citation type="submission" date="2023-03" db="EMBL/GenBank/DDBJ databases">
        <title>Electrophorus voltai genome.</title>
        <authorList>
            <person name="Bian C."/>
        </authorList>
    </citation>
    <scope>NUCLEOTIDE SEQUENCE</scope>
    <source>
        <strain evidence="6">CB-2022</strain>
        <tissue evidence="6">Muscle</tissue>
    </source>
</reference>
<sequence length="494" mass="54660">MFTLCTDHASQANLMQFNQLDGNQIRHVGNHMFQNLKKLTKLSLSNNKIYRVDGGAFKGLSRLKELMIDSNELMEIPAGLLDPLERIEHLDLSDNQISSVDAAAFGHLILDLNGNNWTCDCRMGKLKSWMTALLPGGNHSGFCGADYQTEPLESRGAGLLETLVTKEEKPRTGEDHKAVTVVDAEDKPPLQRRRKWSRPRLHAPPSNSGHSGKTSPLLDLVGALTTKAPPTLREKGVGDSVASPRTGTLGRIESSGQVKHQEVRSELDSCQFNRNHIMNVSVDSITHGEARVRWSIVSDPKAAAGRTLLFRVLFDRFGRPVRFPRYVYTDGETRAVTLQELRPDSTYIACVESVVGGVLCQVAPRDHCAGFVTTVPSPVGGVKLQHVTVVALVANAVLLLLVGGVWLGRLLRKRLQSRKSAGHVHVRHMYSTRRPFRSTMATTCVSSEFSGYQSGRPLAEEGDLIQFPGDRFFEGCLTRRDNDLQLLKYFICTD</sequence>
<dbReference type="Pfam" id="PF13855">
    <property type="entry name" value="LRR_8"/>
    <property type="match status" value="1"/>
</dbReference>
<evidence type="ECO:0000256" key="3">
    <source>
        <dbReference type="SAM" id="MobiDB-lite"/>
    </source>
</evidence>
<dbReference type="PANTHER" id="PTHR24366:SF171">
    <property type="entry name" value="LEUCINE RICH REPEAT NEURONAL 4"/>
    <property type="match status" value="1"/>
</dbReference>
<organism evidence="6 7">
    <name type="scientific">Electrophorus voltai</name>
    <dbReference type="NCBI Taxonomy" id="2609070"/>
    <lineage>
        <taxon>Eukaryota</taxon>
        <taxon>Metazoa</taxon>
        <taxon>Chordata</taxon>
        <taxon>Craniata</taxon>
        <taxon>Vertebrata</taxon>
        <taxon>Euteleostomi</taxon>
        <taxon>Actinopterygii</taxon>
        <taxon>Neopterygii</taxon>
        <taxon>Teleostei</taxon>
        <taxon>Ostariophysi</taxon>
        <taxon>Gymnotiformes</taxon>
        <taxon>Gymnotoidei</taxon>
        <taxon>Gymnotidae</taxon>
        <taxon>Electrophorus</taxon>
    </lineage>
</organism>
<feature type="transmembrane region" description="Helical" evidence="4">
    <location>
        <begin position="387"/>
        <end position="408"/>
    </location>
</feature>
<dbReference type="Gene3D" id="3.80.10.10">
    <property type="entry name" value="Ribonuclease Inhibitor"/>
    <property type="match status" value="1"/>
</dbReference>
<dbReference type="InterPro" id="IPR003961">
    <property type="entry name" value="FN3_dom"/>
</dbReference>